<proteinExistence type="predicted"/>
<gene>
    <name evidence="1" type="ORF">DCC81_04265</name>
</gene>
<keyword evidence="2" id="KW-1185">Reference proteome</keyword>
<dbReference type="EMBL" id="QCYK01000001">
    <property type="protein sequence ID" value="PUZ28705.1"/>
    <property type="molecule type" value="Genomic_DNA"/>
</dbReference>
<organism evidence="1 2">
    <name type="scientific">Chitinophaga parva</name>
    <dbReference type="NCBI Taxonomy" id="2169414"/>
    <lineage>
        <taxon>Bacteria</taxon>
        <taxon>Pseudomonadati</taxon>
        <taxon>Bacteroidota</taxon>
        <taxon>Chitinophagia</taxon>
        <taxon>Chitinophagales</taxon>
        <taxon>Chitinophagaceae</taxon>
        <taxon>Chitinophaga</taxon>
    </lineage>
</organism>
<dbReference type="RefSeq" id="WP_108685344.1">
    <property type="nucleotide sequence ID" value="NZ_QCYK01000001.1"/>
</dbReference>
<evidence type="ECO:0000313" key="2">
    <source>
        <dbReference type="Proteomes" id="UP000244450"/>
    </source>
</evidence>
<comment type="caution">
    <text evidence="1">The sequence shown here is derived from an EMBL/GenBank/DDBJ whole genome shotgun (WGS) entry which is preliminary data.</text>
</comment>
<name>A0A2T7BLZ8_9BACT</name>
<protein>
    <submittedName>
        <fullName evidence="1">Uncharacterized protein</fullName>
    </submittedName>
</protein>
<dbReference type="Proteomes" id="UP000244450">
    <property type="component" value="Unassembled WGS sequence"/>
</dbReference>
<sequence length="80" mass="7786">MKIETLTPAAMQEINGGLSLGLLGANLLFNLTGSLNSANPAASSLNLTGALTLLGAALGVSAAGHGANWSINVAGITPSL</sequence>
<accession>A0A2T7BLZ8</accession>
<evidence type="ECO:0000313" key="1">
    <source>
        <dbReference type="EMBL" id="PUZ28705.1"/>
    </source>
</evidence>
<dbReference type="AlphaFoldDB" id="A0A2T7BLZ8"/>
<reference evidence="1 2" key="1">
    <citation type="submission" date="2018-04" db="EMBL/GenBank/DDBJ databases">
        <title>Chitinophaga fuyangensis sp. nov., isolated from soil in a chemical factory.</title>
        <authorList>
            <person name="Chen K."/>
        </authorList>
    </citation>
    <scope>NUCLEOTIDE SEQUENCE [LARGE SCALE GENOMIC DNA]</scope>
    <source>
        <strain evidence="1 2">LY-1</strain>
    </source>
</reference>